<dbReference type="OrthoDB" id="376357at2759"/>
<dbReference type="GO" id="GO:0000390">
    <property type="term" value="P:spliceosomal complex disassembly"/>
    <property type="evidence" value="ECO:0007669"/>
    <property type="project" value="TreeGrafter"/>
</dbReference>
<dbReference type="GO" id="GO:0005681">
    <property type="term" value="C:spliceosomal complex"/>
    <property type="evidence" value="ECO:0007669"/>
    <property type="project" value="TreeGrafter"/>
</dbReference>
<feature type="region of interest" description="Disordered" evidence="7">
    <location>
        <begin position="340"/>
        <end position="369"/>
    </location>
</feature>
<evidence type="ECO:0000313" key="9">
    <source>
        <dbReference type="EMBL" id="ORZ06130.1"/>
    </source>
</evidence>
<keyword evidence="6" id="KW-0175">Coiled coil</keyword>
<dbReference type="PRINTS" id="PR00625">
    <property type="entry name" value="JDOMAIN"/>
</dbReference>
<dbReference type="PANTHER" id="PTHR44313">
    <property type="entry name" value="DNAJ HOMOLOG SUBFAMILY C MEMBER 17"/>
    <property type="match status" value="1"/>
</dbReference>
<accession>A0A1Y2GB78</accession>
<dbReference type="Gene3D" id="3.30.70.330">
    <property type="match status" value="1"/>
</dbReference>
<organism evidence="9 10">
    <name type="scientific">Lobosporangium transversale</name>
    <dbReference type="NCBI Taxonomy" id="64571"/>
    <lineage>
        <taxon>Eukaryota</taxon>
        <taxon>Fungi</taxon>
        <taxon>Fungi incertae sedis</taxon>
        <taxon>Mucoromycota</taxon>
        <taxon>Mortierellomycotina</taxon>
        <taxon>Mortierellomycetes</taxon>
        <taxon>Mortierellales</taxon>
        <taxon>Mortierellaceae</taxon>
        <taxon>Lobosporangium</taxon>
    </lineage>
</organism>
<keyword evidence="5" id="KW-0539">Nucleus</keyword>
<evidence type="ECO:0000313" key="10">
    <source>
        <dbReference type="Proteomes" id="UP000193648"/>
    </source>
</evidence>
<proteinExistence type="predicted"/>
<dbReference type="EMBL" id="MCFF01000047">
    <property type="protein sequence ID" value="ORZ06130.1"/>
    <property type="molecule type" value="Genomic_DNA"/>
</dbReference>
<dbReference type="SUPFAM" id="SSF54928">
    <property type="entry name" value="RNA-binding domain, RBD"/>
    <property type="match status" value="1"/>
</dbReference>
<keyword evidence="3" id="KW-0963">Cytoplasm</keyword>
<dbReference type="InterPro" id="IPR018253">
    <property type="entry name" value="DnaJ_domain_CS"/>
</dbReference>
<evidence type="ECO:0000256" key="4">
    <source>
        <dbReference type="ARBA" id="ARBA00023186"/>
    </source>
</evidence>
<dbReference type="InterPro" id="IPR036869">
    <property type="entry name" value="J_dom_sf"/>
</dbReference>
<dbReference type="InterPro" id="IPR052094">
    <property type="entry name" value="Pre-mRNA-splicing_ERAD"/>
</dbReference>
<feature type="region of interest" description="Disordered" evidence="7">
    <location>
        <begin position="249"/>
        <end position="272"/>
    </location>
</feature>
<evidence type="ECO:0000256" key="1">
    <source>
        <dbReference type="ARBA" id="ARBA00004123"/>
    </source>
</evidence>
<dbReference type="SUPFAM" id="SSF46565">
    <property type="entry name" value="Chaperone J-domain"/>
    <property type="match status" value="1"/>
</dbReference>
<dbReference type="RefSeq" id="XP_021877399.1">
    <property type="nucleotide sequence ID" value="XM_022021649.1"/>
</dbReference>
<comment type="caution">
    <text evidence="9">The sequence shown here is derived from an EMBL/GenBank/DDBJ whole genome shotgun (WGS) entry which is preliminary data.</text>
</comment>
<dbReference type="GeneID" id="33563493"/>
<dbReference type="STRING" id="64571.A0A1Y2GB78"/>
<dbReference type="CDD" id="cd06257">
    <property type="entry name" value="DnaJ"/>
    <property type="match status" value="1"/>
</dbReference>
<dbReference type="AlphaFoldDB" id="A0A1Y2GB78"/>
<protein>
    <recommendedName>
        <fullName evidence="8">J domain-containing protein</fullName>
    </recommendedName>
</protein>
<reference evidence="9 10" key="1">
    <citation type="submission" date="2016-07" db="EMBL/GenBank/DDBJ databases">
        <title>Pervasive Adenine N6-methylation of Active Genes in Fungi.</title>
        <authorList>
            <consortium name="DOE Joint Genome Institute"/>
            <person name="Mondo S.J."/>
            <person name="Dannebaum R.O."/>
            <person name="Kuo R.C."/>
            <person name="Labutti K."/>
            <person name="Haridas S."/>
            <person name="Kuo A."/>
            <person name="Salamov A."/>
            <person name="Ahrendt S.R."/>
            <person name="Lipzen A."/>
            <person name="Sullivan W."/>
            <person name="Andreopoulos W.B."/>
            <person name="Clum A."/>
            <person name="Lindquist E."/>
            <person name="Daum C."/>
            <person name="Ramamoorthy G.K."/>
            <person name="Gryganskyi A."/>
            <person name="Culley D."/>
            <person name="Magnuson J.K."/>
            <person name="James T.Y."/>
            <person name="O'Malley M.A."/>
            <person name="Stajich J.E."/>
            <person name="Spatafora J.W."/>
            <person name="Visel A."/>
            <person name="Grigoriev I.V."/>
        </authorList>
    </citation>
    <scope>NUCLEOTIDE SEQUENCE [LARGE SCALE GENOMIC DNA]</scope>
    <source>
        <strain evidence="9 10">NRRL 3116</strain>
    </source>
</reference>
<dbReference type="InterPro" id="IPR001623">
    <property type="entry name" value="DnaJ_domain"/>
</dbReference>
<keyword evidence="4" id="KW-0143">Chaperone</keyword>
<evidence type="ECO:0000256" key="2">
    <source>
        <dbReference type="ARBA" id="ARBA00004496"/>
    </source>
</evidence>
<sequence length="369" mass="41481">MAEEQKDWYTVLGIERTATTKEITKAYRVKALKYHPDKNPSPDAAKIFHELSQAYDVLLDPAARAAFDNLLRVKVQAQERTDKYDSARRKMKEDLENRENAFKKQQQEEKLAASRMHYEMERLKQENYKKRAEREAELLRQADEIADAAAEARLAARDAEAKSLDSTLKLKWKKRKHTFNTEDISSLFKKYGTIDSCLSKNSGSALLTFKTLTGAYEAMKAFEREEKELLPFTITWAAGVEPIAVSTLRSKEKSSSTPSSTSNSLSTSSTAGSDLPPSAFNVGFGTSFTPAFGGARSDFGFSQAPSFATPPAFSGSAAFADDYEAATLAKMKSRDLERKRLAEEMMRQDQEEEDHLRLSQESKEKKVKT</sequence>
<evidence type="ECO:0000256" key="7">
    <source>
        <dbReference type="SAM" id="MobiDB-lite"/>
    </source>
</evidence>
<evidence type="ECO:0000259" key="8">
    <source>
        <dbReference type="PROSITE" id="PS50076"/>
    </source>
</evidence>
<gene>
    <name evidence="9" type="ORF">BCR41DRAFT_327213</name>
</gene>
<dbReference type="InParanoid" id="A0A1Y2GB78"/>
<dbReference type="FunCoup" id="A0A1Y2GB78">
    <property type="interactions" value="402"/>
</dbReference>
<dbReference type="Proteomes" id="UP000193648">
    <property type="component" value="Unassembled WGS sequence"/>
</dbReference>
<dbReference type="GO" id="GO:0005737">
    <property type="term" value="C:cytoplasm"/>
    <property type="evidence" value="ECO:0007669"/>
    <property type="project" value="UniProtKB-SubCell"/>
</dbReference>
<dbReference type="PROSITE" id="PS00636">
    <property type="entry name" value="DNAJ_1"/>
    <property type="match status" value="1"/>
</dbReference>
<evidence type="ECO:0000256" key="5">
    <source>
        <dbReference type="ARBA" id="ARBA00023242"/>
    </source>
</evidence>
<dbReference type="Pfam" id="PF00226">
    <property type="entry name" value="DnaJ"/>
    <property type="match status" value="1"/>
</dbReference>
<comment type="subcellular location">
    <subcellularLocation>
        <location evidence="2">Cytoplasm</location>
    </subcellularLocation>
    <subcellularLocation>
        <location evidence="1">Nucleus</location>
    </subcellularLocation>
</comment>
<dbReference type="PANTHER" id="PTHR44313:SF1">
    <property type="entry name" value="DNAJ HOMOLOG SUBFAMILY C MEMBER 17"/>
    <property type="match status" value="1"/>
</dbReference>
<dbReference type="GO" id="GO:0003676">
    <property type="term" value="F:nucleic acid binding"/>
    <property type="evidence" value="ECO:0007669"/>
    <property type="project" value="InterPro"/>
</dbReference>
<dbReference type="Gene3D" id="1.10.287.110">
    <property type="entry name" value="DnaJ domain"/>
    <property type="match status" value="1"/>
</dbReference>
<dbReference type="SMART" id="SM00271">
    <property type="entry name" value="DnaJ"/>
    <property type="match status" value="1"/>
</dbReference>
<feature type="domain" description="J" evidence="8">
    <location>
        <begin position="7"/>
        <end position="71"/>
    </location>
</feature>
<dbReference type="PROSITE" id="PS50076">
    <property type="entry name" value="DNAJ_2"/>
    <property type="match status" value="1"/>
</dbReference>
<keyword evidence="10" id="KW-1185">Reference proteome</keyword>
<feature type="compositionally biased region" description="Low complexity" evidence="7">
    <location>
        <begin position="255"/>
        <end position="272"/>
    </location>
</feature>
<dbReference type="InterPro" id="IPR035979">
    <property type="entry name" value="RBD_domain_sf"/>
</dbReference>
<evidence type="ECO:0000256" key="6">
    <source>
        <dbReference type="SAM" id="Coils"/>
    </source>
</evidence>
<dbReference type="InterPro" id="IPR012677">
    <property type="entry name" value="Nucleotide-bd_a/b_plait_sf"/>
</dbReference>
<name>A0A1Y2GB78_9FUNG</name>
<feature type="coiled-coil region" evidence="6">
    <location>
        <begin position="88"/>
        <end position="162"/>
    </location>
</feature>
<evidence type="ECO:0000256" key="3">
    <source>
        <dbReference type="ARBA" id="ARBA00022490"/>
    </source>
</evidence>